<dbReference type="PANTHER" id="PTHR43975:SF2">
    <property type="entry name" value="EG:BACR7A4.14 PROTEIN-RELATED"/>
    <property type="match status" value="1"/>
</dbReference>
<dbReference type="RefSeq" id="WP_093422388.1">
    <property type="nucleotide sequence ID" value="NZ_FOZX01000010.1"/>
</dbReference>
<gene>
    <name evidence="3" type="ORF">SAMN05660874_04896</name>
</gene>
<dbReference type="Proteomes" id="UP000198852">
    <property type="component" value="Unassembled WGS sequence"/>
</dbReference>
<dbReference type="EMBL" id="FOZX01000010">
    <property type="protein sequence ID" value="SFT00320.1"/>
    <property type="molecule type" value="Genomic_DNA"/>
</dbReference>
<dbReference type="OrthoDB" id="7064009at2"/>
<dbReference type="InterPro" id="IPR036291">
    <property type="entry name" value="NAD(P)-bd_dom_sf"/>
</dbReference>
<comment type="similarity">
    <text evidence="1">Belongs to the short-chain dehydrogenases/reductases (SDR) family.</text>
</comment>
<dbReference type="STRING" id="95161.SAMN05660874_04896"/>
<dbReference type="AlphaFoldDB" id="A0A1I6UFW0"/>
<organism evidence="3 4">
    <name type="scientific">Saccharopolyspora flava</name>
    <dbReference type="NCBI Taxonomy" id="95161"/>
    <lineage>
        <taxon>Bacteria</taxon>
        <taxon>Bacillati</taxon>
        <taxon>Actinomycetota</taxon>
        <taxon>Actinomycetes</taxon>
        <taxon>Pseudonocardiales</taxon>
        <taxon>Pseudonocardiaceae</taxon>
        <taxon>Saccharopolyspora</taxon>
    </lineage>
</organism>
<dbReference type="InterPro" id="IPR002347">
    <property type="entry name" value="SDR_fam"/>
</dbReference>
<dbReference type="InterPro" id="IPR020904">
    <property type="entry name" value="Sc_DH/Rdtase_CS"/>
</dbReference>
<dbReference type="PRINTS" id="PR00081">
    <property type="entry name" value="GDHRDH"/>
</dbReference>
<evidence type="ECO:0000313" key="3">
    <source>
        <dbReference type="EMBL" id="SFT00320.1"/>
    </source>
</evidence>
<dbReference type="Pfam" id="PF13561">
    <property type="entry name" value="adh_short_C2"/>
    <property type="match status" value="1"/>
</dbReference>
<evidence type="ECO:0000313" key="4">
    <source>
        <dbReference type="Proteomes" id="UP000198852"/>
    </source>
</evidence>
<accession>A0A1I6UFW0</accession>
<dbReference type="PANTHER" id="PTHR43975">
    <property type="entry name" value="ZGC:101858"/>
    <property type="match status" value="1"/>
</dbReference>
<dbReference type="PROSITE" id="PS00061">
    <property type="entry name" value="ADH_SHORT"/>
    <property type="match status" value="1"/>
</dbReference>
<dbReference type="PRINTS" id="PR00080">
    <property type="entry name" value="SDRFAMILY"/>
</dbReference>
<dbReference type="GO" id="GO:0016491">
    <property type="term" value="F:oxidoreductase activity"/>
    <property type="evidence" value="ECO:0007669"/>
    <property type="project" value="UniProtKB-KW"/>
</dbReference>
<dbReference type="SUPFAM" id="SSF51735">
    <property type="entry name" value="NAD(P)-binding Rossmann-fold domains"/>
    <property type="match status" value="1"/>
</dbReference>
<sequence>MSTRFAGKVALITGAGSGIGRAVAVRLANEGAVVFGVDLDEQRVAETAALSDGVVRPYVADISQPEVCQEAVRACVVEHGRLDVLGNIAGMVKAGHYAEMLPADYRKLMGVNVDACVYLGQAALPHLVESSGSLINMASSAGMVGQAYTAAYCASKAAVIHLTKSLAMEYIKSGIRVNAIAPGAINTPLMQGFEFPDAIEDDLLMRYAPVRRAGEAEDVAALFAFLASDEARSIHGAVLNVDNGMTAG</sequence>
<evidence type="ECO:0000256" key="1">
    <source>
        <dbReference type="ARBA" id="ARBA00006484"/>
    </source>
</evidence>
<dbReference type="FunFam" id="3.40.50.720:FF:000084">
    <property type="entry name" value="Short-chain dehydrogenase reductase"/>
    <property type="match status" value="1"/>
</dbReference>
<reference evidence="4" key="1">
    <citation type="submission" date="2016-10" db="EMBL/GenBank/DDBJ databases">
        <authorList>
            <person name="Varghese N."/>
            <person name="Submissions S."/>
        </authorList>
    </citation>
    <scope>NUCLEOTIDE SEQUENCE [LARGE SCALE GENOMIC DNA]</scope>
    <source>
        <strain evidence="4">DSM 44771</strain>
    </source>
</reference>
<proteinExistence type="inferred from homology"/>
<name>A0A1I6UFW0_9PSEU</name>
<keyword evidence="2" id="KW-0560">Oxidoreductase</keyword>
<protein>
    <submittedName>
        <fullName evidence="3">NAD(P)-dependent dehydrogenase, short-chain alcohol dehydrogenase family</fullName>
    </submittedName>
</protein>
<evidence type="ECO:0000256" key="2">
    <source>
        <dbReference type="ARBA" id="ARBA00023002"/>
    </source>
</evidence>
<dbReference type="CDD" id="cd05233">
    <property type="entry name" value="SDR_c"/>
    <property type="match status" value="1"/>
</dbReference>
<dbReference type="Gene3D" id="3.40.50.720">
    <property type="entry name" value="NAD(P)-binding Rossmann-like Domain"/>
    <property type="match status" value="1"/>
</dbReference>
<keyword evidence="4" id="KW-1185">Reference proteome</keyword>